<evidence type="ECO:0000313" key="2">
    <source>
        <dbReference type="Proteomes" id="UP000606730"/>
    </source>
</evidence>
<dbReference type="RefSeq" id="WP_095595346.1">
    <property type="nucleotide sequence ID" value="NZ_BMKN01000003.1"/>
</dbReference>
<dbReference type="InterPro" id="IPR007375">
    <property type="entry name" value="SoxG"/>
</dbReference>
<dbReference type="InterPro" id="IPR027266">
    <property type="entry name" value="TrmE/GcvT-like"/>
</dbReference>
<dbReference type="EMBL" id="BMKN01000003">
    <property type="protein sequence ID" value="GGE61816.1"/>
    <property type="molecule type" value="Genomic_DNA"/>
</dbReference>
<dbReference type="AlphaFoldDB" id="A0A917EN45"/>
<evidence type="ECO:0000313" key="1">
    <source>
        <dbReference type="EMBL" id="GGE61816.1"/>
    </source>
</evidence>
<name>A0A917EN45_9RHOB</name>
<dbReference type="Gene3D" id="3.30.1360.120">
    <property type="entry name" value="Probable tRNA modification gtpase trme, domain 1"/>
    <property type="match status" value="1"/>
</dbReference>
<dbReference type="SUPFAM" id="SSF103025">
    <property type="entry name" value="Folate-binding domain"/>
    <property type="match status" value="1"/>
</dbReference>
<accession>A0A917EN45</accession>
<dbReference type="Gene3D" id="3.30.70.1520">
    <property type="entry name" value="Heterotetrameric sarcosine oxidase"/>
    <property type="match status" value="1"/>
</dbReference>
<organism evidence="1 2">
    <name type="scientific">Actibacterium pelagium</name>
    <dbReference type="NCBI Taxonomy" id="2029103"/>
    <lineage>
        <taxon>Bacteria</taxon>
        <taxon>Pseudomonadati</taxon>
        <taxon>Pseudomonadota</taxon>
        <taxon>Alphaproteobacteria</taxon>
        <taxon>Rhodobacterales</taxon>
        <taxon>Roseobacteraceae</taxon>
        <taxon>Actibacterium</taxon>
    </lineage>
</organism>
<keyword evidence="2" id="KW-1185">Reference proteome</keyword>
<proteinExistence type="predicted"/>
<comment type="caution">
    <text evidence="1">The sequence shown here is derived from an EMBL/GenBank/DDBJ whole genome shotgun (WGS) entry which is preliminary data.</text>
</comment>
<gene>
    <name evidence="1" type="primary">soxG</name>
    <name evidence="1" type="ORF">GCM10011517_31830</name>
</gene>
<sequence length="184" mass="19772">MSVSISTLSAGVIIETKSARVSVAAPKGRLSLRTRGDLGVFGSALGVEMPSKIGACVRSGELEVLCLGPDEWTLMLPQDQVASIFDALNAIYEAQPHSLTEVSAREVTFEIEGTHATDLLSIGCPRDIESIPVGEARRTVFDGVTVILWRDASTQFRMDVWNSFAPYLAQTLETGCKEIAAELA</sequence>
<reference evidence="1" key="1">
    <citation type="journal article" date="2014" name="Int. J. Syst. Evol. Microbiol.">
        <title>Complete genome sequence of Corynebacterium casei LMG S-19264T (=DSM 44701T), isolated from a smear-ripened cheese.</title>
        <authorList>
            <consortium name="US DOE Joint Genome Institute (JGI-PGF)"/>
            <person name="Walter F."/>
            <person name="Albersmeier A."/>
            <person name="Kalinowski J."/>
            <person name="Ruckert C."/>
        </authorList>
    </citation>
    <scope>NUCLEOTIDE SEQUENCE</scope>
    <source>
        <strain evidence="1">CGMCC 1.16012</strain>
    </source>
</reference>
<reference evidence="1" key="2">
    <citation type="submission" date="2020-09" db="EMBL/GenBank/DDBJ databases">
        <authorList>
            <person name="Sun Q."/>
            <person name="Zhou Y."/>
        </authorList>
    </citation>
    <scope>NUCLEOTIDE SEQUENCE</scope>
    <source>
        <strain evidence="1">CGMCC 1.16012</strain>
    </source>
</reference>
<dbReference type="OrthoDB" id="9814782at2"/>
<protein>
    <submittedName>
        <fullName evidence="1">Sarcosine oxidase subunit gamma</fullName>
    </submittedName>
</protein>
<dbReference type="Proteomes" id="UP000606730">
    <property type="component" value="Unassembled WGS sequence"/>
</dbReference>
<dbReference type="Pfam" id="PF04268">
    <property type="entry name" value="SoxG"/>
    <property type="match status" value="1"/>
</dbReference>